<keyword evidence="3" id="KW-1185">Reference proteome</keyword>
<evidence type="ECO:0000313" key="2">
    <source>
        <dbReference type="EMBL" id="KAK0717440.1"/>
    </source>
</evidence>
<dbReference type="InterPro" id="IPR010730">
    <property type="entry name" value="HET"/>
</dbReference>
<dbReference type="Pfam" id="PF06985">
    <property type="entry name" value="HET"/>
    <property type="match status" value="1"/>
</dbReference>
<comment type="caution">
    <text evidence="2">The sequence shown here is derived from an EMBL/GenBank/DDBJ whole genome shotgun (WGS) entry which is preliminary data.</text>
</comment>
<accession>A0AA40DVS2</accession>
<dbReference type="EMBL" id="JAUIRO010000004">
    <property type="protein sequence ID" value="KAK0717440.1"/>
    <property type="molecule type" value="Genomic_DNA"/>
</dbReference>
<sequence>MGLINTSSLDLEEFMGSSIPPYAILPHTWDADDVSLQEFESPTAATRAKKGYAKITKTCSLARSNDINYAWVDTCCIDKSSSADLTEAVNSMFQYSNVIPTFEELCPCRWFTRGWTLQELIAPEKVYFIDQNWNYRGSKHDIGASISSITAILASVLHDSAEMSKYTTRVEYTAYCLMGIFDVNMPLLYGEGAKAFIWLQHEIMRTSSDISILGWNSGGSHIWAP</sequence>
<dbReference type="GeneID" id="85327162"/>
<evidence type="ECO:0000259" key="1">
    <source>
        <dbReference type="Pfam" id="PF06985"/>
    </source>
</evidence>
<dbReference type="PANTHER" id="PTHR10622:SF12">
    <property type="entry name" value="HET DOMAIN-CONTAINING PROTEIN"/>
    <property type="match status" value="1"/>
</dbReference>
<dbReference type="Proteomes" id="UP001172101">
    <property type="component" value="Unassembled WGS sequence"/>
</dbReference>
<name>A0AA40DVS2_9PEZI</name>
<dbReference type="AlphaFoldDB" id="A0AA40DVS2"/>
<organism evidence="2 3">
    <name type="scientific">Lasiosphaeria miniovina</name>
    <dbReference type="NCBI Taxonomy" id="1954250"/>
    <lineage>
        <taxon>Eukaryota</taxon>
        <taxon>Fungi</taxon>
        <taxon>Dikarya</taxon>
        <taxon>Ascomycota</taxon>
        <taxon>Pezizomycotina</taxon>
        <taxon>Sordariomycetes</taxon>
        <taxon>Sordariomycetidae</taxon>
        <taxon>Sordariales</taxon>
        <taxon>Lasiosphaeriaceae</taxon>
        <taxon>Lasiosphaeria</taxon>
    </lineage>
</organism>
<reference evidence="2" key="1">
    <citation type="submission" date="2023-06" db="EMBL/GenBank/DDBJ databases">
        <title>Genome-scale phylogeny and comparative genomics of the fungal order Sordariales.</title>
        <authorList>
            <consortium name="Lawrence Berkeley National Laboratory"/>
            <person name="Hensen N."/>
            <person name="Bonometti L."/>
            <person name="Westerberg I."/>
            <person name="Brannstrom I.O."/>
            <person name="Guillou S."/>
            <person name="Cros-Aarteil S."/>
            <person name="Calhoun S."/>
            <person name="Haridas S."/>
            <person name="Kuo A."/>
            <person name="Mondo S."/>
            <person name="Pangilinan J."/>
            <person name="Riley R."/>
            <person name="LaButti K."/>
            <person name="Andreopoulos B."/>
            <person name="Lipzen A."/>
            <person name="Chen C."/>
            <person name="Yanf M."/>
            <person name="Daum C."/>
            <person name="Ng V."/>
            <person name="Clum A."/>
            <person name="Steindorff A."/>
            <person name="Ohm R."/>
            <person name="Martin F."/>
            <person name="Silar P."/>
            <person name="Natvig D."/>
            <person name="Lalanne C."/>
            <person name="Gautier V."/>
            <person name="Ament-velasquez S.L."/>
            <person name="Kruys A."/>
            <person name="Hutchinson M.I."/>
            <person name="Powell A.J."/>
            <person name="Barry K."/>
            <person name="Miller A.N."/>
            <person name="Grigoriev I.V."/>
            <person name="Debuchy R."/>
            <person name="Gladieux P."/>
            <person name="Thoren M.H."/>
            <person name="Johannesson H."/>
        </authorList>
    </citation>
    <scope>NUCLEOTIDE SEQUENCE</scope>
    <source>
        <strain evidence="2">SMH2392-1A</strain>
    </source>
</reference>
<dbReference type="PANTHER" id="PTHR10622">
    <property type="entry name" value="HET DOMAIN-CONTAINING PROTEIN"/>
    <property type="match status" value="1"/>
</dbReference>
<proteinExistence type="predicted"/>
<evidence type="ECO:0000313" key="3">
    <source>
        <dbReference type="Proteomes" id="UP001172101"/>
    </source>
</evidence>
<gene>
    <name evidence="2" type="ORF">B0T26DRAFT_740840</name>
</gene>
<dbReference type="RefSeq" id="XP_060296233.1">
    <property type="nucleotide sequence ID" value="XM_060443892.1"/>
</dbReference>
<protein>
    <recommendedName>
        <fullName evidence="1">Heterokaryon incompatibility domain-containing protein</fullName>
    </recommendedName>
</protein>
<feature type="domain" description="Heterokaryon incompatibility" evidence="1">
    <location>
        <begin position="22"/>
        <end position="93"/>
    </location>
</feature>